<comment type="caution">
    <text evidence="1">The sequence shown here is derived from an EMBL/GenBank/DDBJ whole genome shotgun (WGS) entry which is preliminary data.</text>
</comment>
<reference evidence="2" key="1">
    <citation type="submission" date="2018-03" db="EMBL/GenBank/DDBJ databases">
        <authorList>
            <person name="Sun L."/>
            <person name="Liu H."/>
            <person name="Chen W."/>
            <person name="Huang K."/>
            <person name="Liu W."/>
            <person name="Gao X."/>
        </authorList>
    </citation>
    <scope>NUCLEOTIDE SEQUENCE [LARGE SCALE GENOMIC DNA]</scope>
    <source>
        <strain evidence="2">SH9</strain>
    </source>
</reference>
<dbReference type="RefSeq" id="WP_106335008.1">
    <property type="nucleotide sequence ID" value="NZ_PVZS01000002.1"/>
</dbReference>
<keyword evidence="2" id="KW-1185">Reference proteome</keyword>
<accession>A0A2T1HYR3</accession>
<dbReference type="EMBL" id="PVZS01000002">
    <property type="protein sequence ID" value="PSC06629.1"/>
    <property type="molecule type" value="Genomic_DNA"/>
</dbReference>
<dbReference type="Proteomes" id="UP000239772">
    <property type="component" value="Unassembled WGS sequence"/>
</dbReference>
<organism evidence="1 2">
    <name type="scientific">Alsobacter soli</name>
    <dbReference type="NCBI Taxonomy" id="2109933"/>
    <lineage>
        <taxon>Bacteria</taxon>
        <taxon>Pseudomonadati</taxon>
        <taxon>Pseudomonadota</taxon>
        <taxon>Alphaproteobacteria</taxon>
        <taxon>Hyphomicrobiales</taxon>
        <taxon>Alsobacteraceae</taxon>
        <taxon>Alsobacter</taxon>
    </lineage>
</organism>
<sequence>MAENEGAGTGALGNVTDMASRAADTARQKVSDATDAVRNMSTDDAARMARQGGEYAYDTVTSHPFATAAIGALVAYALFRPSRSSDYDFRPQYRQARDMARDMASDYADQARSRFGDYDFSGAYDMGRDYANRLSSQASKEPLAAAVGVGLVACMLMSLMRK</sequence>
<evidence type="ECO:0000313" key="1">
    <source>
        <dbReference type="EMBL" id="PSC06629.1"/>
    </source>
</evidence>
<gene>
    <name evidence="1" type="ORF">SLNSH_02120</name>
</gene>
<evidence type="ECO:0008006" key="3">
    <source>
        <dbReference type="Google" id="ProtNLM"/>
    </source>
</evidence>
<name>A0A2T1HYR3_9HYPH</name>
<evidence type="ECO:0000313" key="2">
    <source>
        <dbReference type="Proteomes" id="UP000239772"/>
    </source>
</evidence>
<dbReference type="AlphaFoldDB" id="A0A2T1HYR3"/>
<proteinExistence type="predicted"/>
<protein>
    <recommendedName>
        <fullName evidence="3">DUF883 domain-containing protein</fullName>
    </recommendedName>
</protein>